<sequence length="109" mass="11520">MTIAAEDVLLAARAFRGGLYDLSQNGRYSARQRETFARAREGYGQAMLDFFFDPCCGAVSPKYEAALAGAEQGSACVEACSPEDRESQQAVVIAADDAGDALEAVTETG</sequence>
<proteinExistence type="predicted"/>
<dbReference type="EMBL" id="JAGSPA010000003">
    <property type="protein sequence ID" value="MBV7257165.1"/>
    <property type="molecule type" value="Genomic_DNA"/>
</dbReference>
<organism evidence="1 2">
    <name type="scientific">Pacificimonas pallii</name>
    <dbReference type="NCBI Taxonomy" id="2827236"/>
    <lineage>
        <taxon>Bacteria</taxon>
        <taxon>Pseudomonadati</taxon>
        <taxon>Pseudomonadota</taxon>
        <taxon>Alphaproteobacteria</taxon>
        <taxon>Sphingomonadales</taxon>
        <taxon>Sphingosinicellaceae</taxon>
        <taxon>Pacificimonas</taxon>
    </lineage>
</organism>
<gene>
    <name evidence="1" type="ORF">KCG44_10265</name>
</gene>
<accession>A0ABS6SFH8</accession>
<reference evidence="1 2" key="1">
    <citation type="submission" date="2021-04" db="EMBL/GenBank/DDBJ databases">
        <authorList>
            <person name="Pira H."/>
            <person name="Risdian C."/>
            <person name="Wink J."/>
        </authorList>
    </citation>
    <scope>NUCLEOTIDE SEQUENCE [LARGE SCALE GENOMIC DNA]</scope>
    <source>
        <strain evidence="1 2">WHA3</strain>
    </source>
</reference>
<dbReference type="RefSeq" id="WP_218445994.1">
    <property type="nucleotide sequence ID" value="NZ_JAGSPA010000003.1"/>
</dbReference>
<keyword evidence="2" id="KW-1185">Reference proteome</keyword>
<comment type="caution">
    <text evidence="1">The sequence shown here is derived from an EMBL/GenBank/DDBJ whole genome shotgun (WGS) entry which is preliminary data.</text>
</comment>
<evidence type="ECO:0000313" key="1">
    <source>
        <dbReference type="EMBL" id="MBV7257165.1"/>
    </source>
</evidence>
<dbReference type="Proteomes" id="UP000722336">
    <property type="component" value="Unassembled WGS sequence"/>
</dbReference>
<evidence type="ECO:0000313" key="2">
    <source>
        <dbReference type="Proteomes" id="UP000722336"/>
    </source>
</evidence>
<name>A0ABS6SFH8_9SPHN</name>
<protein>
    <submittedName>
        <fullName evidence="1">Uncharacterized protein</fullName>
    </submittedName>
</protein>